<dbReference type="PANTHER" id="PTHR31900:SF34">
    <property type="entry name" value="EMB|CAB62440.1-RELATED"/>
    <property type="match status" value="1"/>
</dbReference>
<evidence type="ECO:0000259" key="1">
    <source>
        <dbReference type="PROSITE" id="PS50181"/>
    </source>
</evidence>
<dbReference type="InterPro" id="IPR001810">
    <property type="entry name" value="F-box_dom"/>
</dbReference>
<dbReference type="SUPFAM" id="SSF52047">
    <property type="entry name" value="RNI-like"/>
    <property type="match status" value="1"/>
</dbReference>
<evidence type="ECO:0000313" key="2">
    <source>
        <dbReference type="EMBL" id="PIA60584.1"/>
    </source>
</evidence>
<dbReference type="InterPro" id="IPR055411">
    <property type="entry name" value="LRR_FXL15/At3g58940/PEG3-like"/>
</dbReference>
<dbReference type="CDD" id="cd22160">
    <property type="entry name" value="F-box_AtFBL13-like"/>
    <property type="match status" value="1"/>
</dbReference>
<dbReference type="Pfam" id="PF08387">
    <property type="entry name" value="FBD"/>
    <property type="match status" value="1"/>
</dbReference>
<proteinExistence type="predicted"/>
<evidence type="ECO:0000313" key="3">
    <source>
        <dbReference type="Proteomes" id="UP000230069"/>
    </source>
</evidence>
<dbReference type="FunCoup" id="A0A2G5EXY3">
    <property type="interactions" value="394"/>
</dbReference>
<sequence>MNPDRISYLPDPVQSHIVSFLPIKDAIRISILSKQWKNICYSLSRLEFDQYDFTNKKDTAADFRDFVDDVVIRHDGSDIQRFSLKTTLDDVFISSCRVSIWISFAILHNVQDVEMRMYNAKLIKLPFCFFTCSTLRILTLASVNIEWPSIVRFPVLKCFFVERLIFEYENTIDKLFSNCTCPMLEDLVIRQCHANVHTLSICNPSLKYLHIFDVSFFNINISASTLRKLDCIRCEPPNICSETLLSLCYACFKIFDSGSYNPTTISSQFNCVSKILMGLRNMESLELNSSFIEFFSRGQDLVLGSLPSSYCSLKYLCLGMFPASIHVQVIKLLLRSYPHLQTLQICVDRESYLWNLATFKKIIDVEDYWKLKELPAGDKLNSLRVVEVRDFGGSESEIELVRYLLENANLLKKMNISYKDNTQQSNGSQMNKSEMLLTFASVAPNVKILLS</sequence>
<dbReference type="Pfam" id="PF24758">
    <property type="entry name" value="LRR_At5g56370"/>
    <property type="match status" value="1"/>
</dbReference>
<dbReference type="InterPro" id="IPR036047">
    <property type="entry name" value="F-box-like_dom_sf"/>
</dbReference>
<dbReference type="Proteomes" id="UP000230069">
    <property type="component" value="Unassembled WGS sequence"/>
</dbReference>
<dbReference type="OrthoDB" id="612216at2759"/>
<dbReference type="SUPFAM" id="SSF81383">
    <property type="entry name" value="F-box domain"/>
    <property type="match status" value="1"/>
</dbReference>
<dbReference type="PANTHER" id="PTHR31900">
    <property type="entry name" value="F-BOX/RNI SUPERFAMILY PROTEIN-RELATED"/>
    <property type="match status" value="1"/>
</dbReference>
<dbReference type="AlphaFoldDB" id="A0A2G5EXY3"/>
<feature type="domain" description="F-box" evidence="1">
    <location>
        <begin position="3"/>
        <end position="51"/>
    </location>
</feature>
<dbReference type="Gene3D" id="3.80.10.10">
    <property type="entry name" value="Ribonuclease Inhibitor"/>
    <property type="match status" value="1"/>
</dbReference>
<protein>
    <recommendedName>
        <fullName evidence="1">F-box domain-containing protein</fullName>
    </recommendedName>
</protein>
<dbReference type="InterPro" id="IPR053781">
    <property type="entry name" value="F-box_AtFBL13-like"/>
</dbReference>
<reference evidence="2 3" key="1">
    <citation type="submission" date="2017-09" db="EMBL/GenBank/DDBJ databases">
        <title>WGS assembly of Aquilegia coerulea Goldsmith.</title>
        <authorList>
            <person name="Hodges S."/>
            <person name="Kramer E."/>
            <person name="Nordborg M."/>
            <person name="Tomkins J."/>
            <person name="Borevitz J."/>
            <person name="Derieg N."/>
            <person name="Yan J."/>
            <person name="Mihaltcheva S."/>
            <person name="Hayes R.D."/>
            <person name="Rokhsar D."/>
        </authorList>
    </citation>
    <scope>NUCLEOTIDE SEQUENCE [LARGE SCALE GENOMIC DNA]</scope>
    <source>
        <strain evidence="3">cv. Goldsmith</strain>
    </source>
</reference>
<dbReference type="InterPro" id="IPR050232">
    <property type="entry name" value="FBL13/AtMIF1-like"/>
</dbReference>
<dbReference type="STRING" id="218851.A0A2G5EXY3"/>
<dbReference type="InterPro" id="IPR032675">
    <property type="entry name" value="LRR_dom_sf"/>
</dbReference>
<gene>
    <name evidence="2" type="ORF">AQUCO_00300227v1</name>
</gene>
<accession>A0A2G5EXY3</accession>
<dbReference type="EMBL" id="KZ305020">
    <property type="protein sequence ID" value="PIA60584.1"/>
    <property type="molecule type" value="Genomic_DNA"/>
</dbReference>
<dbReference type="InterPro" id="IPR006566">
    <property type="entry name" value="FBD"/>
</dbReference>
<dbReference type="InParanoid" id="A0A2G5EXY3"/>
<organism evidence="2 3">
    <name type="scientific">Aquilegia coerulea</name>
    <name type="common">Rocky mountain columbine</name>
    <dbReference type="NCBI Taxonomy" id="218851"/>
    <lineage>
        <taxon>Eukaryota</taxon>
        <taxon>Viridiplantae</taxon>
        <taxon>Streptophyta</taxon>
        <taxon>Embryophyta</taxon>
        <taxon>Tracheophyta</taxon>
        <taxon>Spermatophyta</taxon>
        <taxon>Magnoliopsida</taxon>
        <taxon>Ranunculales</taxon>
        <taxon>Ranunculaceae</taxon>
        <taxon>Thalictroideae</taxon>
        <taxon>Aquilegia</taxon>
    </lineage>
</organism>
<dbReference type="Pfam" id="PF00646">
    <property type="entry name" value="F-box"/>
    <property type="match status" value="1"/>
</dbReference>
<dbReference type="PROSITE" id="PS50181">
    <property type="entry name" value="FBOX"/>
    <property type="match status" value="1"/>
</dbReference>
<dbReference type="SMART" id="SM00579">
    <property type="entry name" value="FBD"/>
    <property type="match status" value="1"/>
</dbReference>
<name>A0A2G5EXY3_AQUCA</name>
<keyword evidence="3" id="KW-1185">Reference proteome</keyword>